<dbReference type="PROSITE" id="PS51718">
    <property type="entry name" value="G_DYNAMIN_2"/>
    <property type="match status" value="1"/>
</dbReference>
<dbReference type="Proteomes" id="UP000005778">
    <property type="component" value="Chromosome"/>
</dbReference>
<dbReference type="InterPro" id="IPR022812">
    <property type="entry name" value="Dynamin"/>
</dbReference>
<dbReference type="InterPro" id="IPR051943">
    <property type="entry name" value="TRAFAC_Dynamin-like_GTPase"/>
</dbReference>
<reference evidence="3 4" key="1">
    <citation type="submission" date="2011-09" db="EMBL/GenBank/DDBJ databases">
        <authorList>
            <consortium name="US DOE Joint Genome Institute (JGI-PGF)"/>
            <person name="Lucas S."/>
            <person name="Han J."/>
            <person name="Lapidus A."/>
            <person name="Cheng J.-F."/>
            <person name="Goodwin L."/>
            <person name="Pitluck S."/>
            <person name="Peters L."/>
            <person name="Land M.L."/>
            <person name="Hauser L."/>
            <person name="Orellana R."/>
            <person name="Lovley D."/>
            <person name="Woyke T.J."/>
        </authorList>
    </citation>
    <scope>NUCLEOTIDE SEQUENCE [LARGE SCALE GENOMIC DNA]</scope>
    <source>
        <strain evidence="3 4">2ac9</strain>
    </source>
</reference>
<dbReference type="Pfam" id="PF00350">
    <property type="entry name" value="Dynamin_N"/>
    <property type="match status" value="1"/>
</dbReference>
<evidence type="ECO:0000259" key="2">
    <source>
        <dbReference type="PROSITE" id="PS51718"/>
    </source>
</evidence>
<keyword evidence="1" id="KW-0812">Transmembrane</keyword>
<dbReference type="HOGENOM" id="CLU_551784_0_0_7"/>
<dbReference type="InterPro" id="IPR027417">
    <property type="entry name" value="P-loop_NTPase"/>
</dbReference>
<keyword evidence="1" id="KW-0472">Membrane</keyword>
<evidence type="ECO:0000256" key="1">
    <source>
        <dbReference type="SAM" id="Phobius"/>
    </source>
</evidence>
<dbReference type="PANTHER" id="PTHR43681:SF1">
    <property type="entry name" value="SARCALUMENIN"/>
    <property type="match status" value="1"/>
</dbReference>
<dbReference type="eggNOG" id="COG0699">
    <property type="taxonomic scope" value="Bacteria"/>
</dbReference>
<dbReference type="PANTHER" id="PTHR43681">
    <property type="entry name" value="TRANSMEMBRANE GTPASE FZO"/>
    <property type="match status" value="1"/>
</dbReference>
<feature type="transmembrane region" description="Helical" evidence="1">
    <location>
        <begin position="398"/>
        <end position="418"/>
    </location>
</feature>
<dbReference type="Gene3D" id="3.40.50.300">
    <property type="entry name" value="P-loop containing nucleotide triphosphate hydrolases"/>
    <property type="match status" value="1"/>
</dbReference>
<dbReference type="GO" id="GO:0005525">
    <property type="term" value="F:GTP binding"/>
    <property type="evidence" value="ECO:0007669"/>
    <property type="project" value="InterPro"/>
</dbReference>
<proteinExistence type="predicted"/>
<dbReference type="SUPFAM" id="SSF52540">
    <property type="entry name" value="P-loop containing nucleoside triphosphate hydrolases"/>
    <property type="match status" value="1"/>
</dbReference>
<keyword evidence="4" id="KW-1185">Reference proteome</keyword>
<dbReference type="InterPro" id="IPR030381">
    <property type="entry name" value="G_DYNAMIN_dom"/>
</dbReference>
<gene>
    <name evidence="3" type="ORF">DespoDRAFT_02923</name>
</gene>
<evidence type="ECO:0000313" key="4">
    <source>
        <dbReference type="Proteomes" id="UP000005778"/>
    </source>
</evidence>
<organism evidence="3 4">
    <name type="scientific">Desulfobacter postgatei 2ac9</name>
    <dbReference type="NCBI Taxonomy" id="879212"/>
    <lineage>
        <taxon>Bacteria</taxon>
        <taxon>Pseudomonadati</taxon>
        <taxon>Thermodesulfobacteriota</taxon>
        <taxon>Desulfobacteria</taxon>
        <taxon>Desulfobacterales</taxon>
        <taxon>Desulfobacteraceae</taxon>
        <taxon>Desulfobacter</taxon>
    </lineage>
</organism>
<reference evidence="3 4" key="2">
    <citation type="submission" date="2012-02" db="EMBL/GenBank/DDBJ databases">
        <title>Improved High-Quality Draft sequence of Desulfobacter postgatei 2ac9.</title>
        <authorList>
            <consortium name="US DOE Joint Genome Institute"/>
            <person name="Lucas S."/>
            <person name="Han J."/>
            <person name="Lapidus A."/>
            <person name="Cheng J.-F."/>
            <person name="Goodwin L."/>
            <person name="Pitluck S."/>
            <person name="Peters L."/>
            <person name="Ovchinnikova G."/>
            <person name="Held B."/>
            <person name="Detter J.C."/>
            <person name="Han C."/>
            <person name="Tapia R."/>
            <person name="Land M."/>
            <person name="Hauser L."/>
            <person name="Kyrpides N."/>
            <person name="Ivanova N."/>
            <person name="Pagani I."/>
            <person name="Orellana R."/>
            <person name="Lovley D."/>
            <person name="Woyke T."/>
        </authorList>
    </citation>
    <scope>NUCLEOTIDE SEQUENCE [LARGE SCALE GENOMIC DNA]</scope>
    <source>
        <strain evidence="3 4">2ac9</strain>
    </source>
</reference>
<dbReference type="AlphaFoldDB" id="I5B5H7"/>
<dbReference type="STRING" id="879212.DespoDRAFT_02923"/>
<name>I5B5H7_9BACT</name>
<feature type="domain" description="Dynamin-type G" evidence="2">
    <location>
        <begin position="82"/>
        <end position="327"/>
    </location>
</feature>
<accession>I5B5H7</accession>
<sequence>MFQALDNLFILCYTLLGKMTISAAWYHDFERYILSDIISEKSMHRENYMNALREDIVDTITTHLTPMAQRYGYSDIPLETNVKWRPMVLVIGNYSSGKSSLINEFLGAKIQDTGQAPTDDSFTVLTYDDSVPETEGIQVVEQRDGKSLLNDPEYPFSTLRKHGQRFAAHFQLKRINSPFLKNLAIIDTPGMLDSISEMDRGYDYQEVLGDLAQKAGLVLVLFDAHKAGTVREAYKSIRETLTAHTSEDRIIFVLNRIDECTTFNDLLRVYGTLCWNLSQITGRKDIPMIRMTYSSNASTINKNPATQPPFLPLLENQREDLKQTILKTPLRRLDHLATYLEIHGERLAHYIEALQAFALEFQSFRIKKMVIGLLISLLGGGLIAFTLMMLAGMADPTILLSVGGIGAGLIMTLWLAFFQKKLEQKFRITRLEDLDTLTPITDQTRKDSWGAIRDLVYQHLKNNKGDYTLYELKLDRFDIRQVNENGTQKIREALSEFRSMSKDDLEEWEKNSVVREAYKKEKKKKKEMAEAELLTDTIRHLY</sequence>
<protein>
    <submittedName>
        <fullName evidence="3">Dynamin family protein</fullName>
    </submittedName>
</protein>
<feature type="transmembrane region" description="Helical" evidence="1">
    <location>
        <begin position="370"/>
        <end position="392"/>
    </location>
</feature>
<evidence type="ECO:0000313" key="3">
    <source>
        <dbReference type="EMBL" id="EIM64740.1"/>
    </source>
</evidence>
<dbReference type="EMBL" id="CM001488">
    <property type="protein sequence ID" value="EIM64740.1"/>
    <property type="molecule type" value="Genomic_DNA"/>
</dbReference>
<dbReference type="InterPro" id="IPR045063">
    <property type="entry name" value="Dynamin_N"/>
</dbReference>
<keyword evidence="1" id="KW-1133">Transmembrane helix</keyword>
<dbReference type="PRINTS" id="PR00195">
    <property type="entry name" value="DYNAMIN"/>
</dbReference>